<protein>
    <recommendedName>
        <fullName evidence="2">Beta-lactamase-related domain-containing protein</fullName>
    </recommendedName>
</protein>
<dbReference type="Pfam" id="PF00144">
    <property type="entry name" value="Beta-lactamase"/>
    <property type="match status" value="1"/>
</dbReference>
<dbReference type="SUPFAM" id="SSF56601">
    <property type="entry name" value="beta-lactamase/transpeptidase-like"/>
    <property type="match status" value="1"/>
</dbReference>
<organism evidence="3">
    <name type="scientific">marine sediment metagenome</name>
    <dbReference type="NCBI Taxonomy" id="412755"/>
    <lineage>
        <taxon>unclassified sequences</taxon>
        <taxon>metagenomes</taxon>
        <taxon>ecological metagenomes</taxon>
    </lineage>
</organism>
<dbReference type="AlphaFoldDB" id="A0A0F9VGY5"/>
<gene>
    <name evidence="3" type="ORF">LCGC14_0139050</name>
</gene>
<keyword evidence="1" id="KW-0472">Membrane</keyword>
<dbReference type="InterPro" id="IPR050789">
    <property type="entry name" value="Diverse_Enzym_Activities"/>
</dbReference>
<dbReference type="PANTHER" id="PTHR43283">
    <property type="entry name" value="BETA-LACTAMASE-RELATED"/>
    <property type="match status" value="1"/>
</dbReference>
<name>A0A0F9VGY5_9ZZZZ</name>
<dbReference type="Gene3D" id="3.40.710.10">
    <property type="entry name" value="DD-peptidase/beta-lactamase superfamily"/>
    <property type="match status" value="1"/>
</dbReference>
<evidence type="ECO:0000259" key="2">
    <source>
        <dbReference type="Pfam" id="PF00144"/>
    </source>
</evidence>
<evidence type="ECO:0000313" key="3">
    <source>
        <dbReference type="EMBL" id="KKN99112.1"/>
    </source>
</evidence>
<comment type="caution">
    <text evidence="3">The sequence shown here is derived from an EMBL/GenBank/DDBJ whole genome shotgun (WGS) entry which is preliminary data.</text>
</comment>
<keyword evidence="1" id="KW-1133">Transmembrane helix</keyword>
<sequence length="429" mass="46591">MTFARLTAATLILMALWLAFVIVTALFGWWMHPIAPTGDSDAFFRQATDLIAEHNSGNAAFILIEDGAISREYYSTSNDLIGRDTVFATASMSKWLTAAGVMKLVQDGEVDLDSPMSAYVSRWTLPTGEFDSNEVTVRRLLSHTAGLTDELGFGDYHLDEAIPSLEESLENPRTSDGSTARIAVTVAPGTEWKYSGGSYLILQLLIEEVSGMAFEEYMNETFFIPLGMNRSAYEPLSSVDNNAGSFNQHGEPTPIYRYASSAATGFATTTADLAKFVAAQILPPDTDSILNRNTLVAMRQAHGKTLGFDVWGLGTILYAPTGTGDVVFGHDGGNDPAINSTARINPDTRDAIILLETGHPSLATSIGSQWVLWQTGYPDILDTDSVIQSMRLPGLLGVLIIFLASVCIGLRHKRQHDPADKQRAQRSAQ</sequence>
<keyword evidence="1" id="KW-0812">Transmembrane</keyword>
<dbReference type="InterPro" id="IPR012338">
    <property type="entry name" value="Beta-lactam/transpept-like"/>
</dbReference>
<reference evidence="3" key="1">
    <citation type="journal article" date="2015" name="Nature">
        <title>Complex archaea that bridge the gap between prokaryotes and eukaryotes.</title>
        <authorList>
            <person name="Spang A."/>
            <person name="Saw J.H."/>
            <person name="Jorgensen S.L."/>
            <person name="Zaremba-Niedzwiedzka K."/>
            <person name="Martijn J."/>
            <person name="Lind A.E."/>
            <person name="van Eijk R."/>
            <person name="Schleper C."/>
            <person name="Guy L."/>
            <person name="Ettema T.J."/>
        </authorList>
    </citation>
    <scope>NUCLEOTIDE SEQUENCE</scope>
</reference>
<dbReference type="EMBL" id="LAZR01000048">
    <property type="protein sequence ID" value="KKN99112.1"/>
    <property type="molecule type" value="Genomic_DNA"/>
</dbReference>
<feature type="transmembrane region" description="Helical" evidence="1">
    <location>
        <begin position="12"/>
        <end position="31"/>
    </location>
</feature>
<evidence type="ECO:0000256" key="1">
    <source>
        <dbReference type="SAM" id="Phobius"/>
    </source>
</evidence>
<feature type="transmembrane region" description="Helical" evidence="1">
    <location>
        <begin position="392"/>
        <end position="410"/>
    </location>
</feature>
<accession>A0A0F9VGY5</accession>
<proteinExistence type="predicted"/>
<feature type="domain" description="Beta-lactamase-related" evidence="2">
    <location>
        <begin position="50"/>
        <end position="360"/>
    </location>
</feature>
<dbReference type="InterPro" id="IPR001466">
    <property type="entry name" value="Beta-lactam-related"/>
</dbReference>